<keyword evidence="4" id="KW-0378">Hydrolase</keyword>
<protein>
    <submittedName>
        <fullName evidence="6">Uncharacterized protein</fullName>
    </submittedName>
</protein>
<dbReference type="PANTHER" id="PTHR13031">
    <property type="entry name" value="RIBONUCLEASE P SUBUNIT P30"/>
    <property type="match status" value="1"/>
</dbReference>
<sequence>MQFFDLNIPYLESDKNIPDKRTTKDVRLKTMARAVELGYSGIAFNHTIKAAMSQSDGCTIPRFPLSSLLKLHASLSAGASFHRRLLGVPDNTAFRQYTRLTVVVDSDAQSSALNSGNPVLKTYDLVAVRPLNQTLFDHACTSAQVDMISIDFGKKLPFRLKLASVKAAIERGVYFEIMYSSFLEDSQVRRQLISNAKLLVEWTRGKNVIVSSAAPSFHELRGPNDVSNLLYLLGMSNERAKAAISKNCRSLIASALRKKQFYKEAIKVELMPAGAPTNPKDPWIIDHANWDPLSSGEGDLLLEDLAKSFAESGKTTQTVKSIDFTSLIDTVSSHDKQGGDTDFRIAGKFCPSGNVEDIVSSSNDLEEPKGTWNKTAPLNLEQAMCLSTPDTPKVEEFSISPENMIEELNMSDALETTLSPVRLDETSLHDCAAIPVEDMVVDENIRGTVPGNASLNIECDYISRNKIPVASESFDHNAMQADTGQLGSGAFNKSEIGDSLEMQFCVDSHLENHLLQLKPDLVADAGSMGKMDVVDSFVLKDNADGLVSGDVQPLNESANEPERNDIRADDIMSVDCSVERNNSNGSVLGHSPCVEDVTKDHDQYKEHHSEVKADSEESQLSNIMIEESFNQKKDDTDSLIEKSMVAEELMRDTGKQVHGFVEAEHQCLPERKSGNLKVKRSASSRVIRFPFMRFLQLPFKRKGRTSMYKTNNRK</sequence>
<reference evidence="6 7" key="1">
    <citation type="submission" date="2024-03" db="EMBL/GenBank/DDBJ databases">
        <title>WGS assembly of Saponaria officinalis var. Norfolk2.</title>
        <authorList>
            <person name="Jenkins J."/>
            <person name="Shu S."/>
            <person name="Grimwood J."/>
            <person name="Barry K."/>
            <person name="Goodstein D."/>
            <person name="Schmutz J."/>
            <person name="Leebens-Mack J."/>
            <person name="Osbourn A."/>
        </authorList>
    </citation>
    <scope>NUCLEOTIDE SEQUENCE [LARGE SCALE GENOMIC DNA]</scope>
    <source>
        <strain evidence="7">cv. Norfolk2</strain>
        <strain evidence="6">JIC</strain>
        <tissue evidence="6">Leaf</tissue>
    </source>
</reference>
<dbReference type="GO" id="GO:0003723">
    <property type="term" value="F:RNA binding"/>
    <property type="evidence" value="ECO:0007669"/>
    <property type="project" value="TreeGrafter"/>
</dbReference>
<evidence type="ECO:0000256" key="4">
    <source>
        <dbReference type="ARBA" id="ARBA00022801"/>
    </source>
</evidence>
<keyword evidence="5" id="KW-0539">Nucleus</keyword>
<dbReference type="PANTHER" id="PTHR13031:SF0">
    <property type="entry name" value="RIBONUCLEASE P PROTEIN SUBUNIT P30"/>
    <property type="match status" value="1"/>
</dbReference>
<dbReference type="InterPro" id="IPR002738">
    <property type="entry name" value="RNase_P_p30"/>
</dbReference>
<dbReference type="GO" id="GO:0016787">
    <property type="term" value="F:hydrolase activity"/>
    <property type="evidence" value="ECO:0007669"/>
    <property type="project" value="UniProtKB-KW"/>
</dbReference>
<dbReference type="EMBL" id="JBDFQZ010000005">
    <property type="protein sequence ID" value="KAK9727292.1"/>
    <property type="molecule type" value="Genomic_DNA"/>
</dbReference>
<comment type="similarity">
    <text evidence="2">Belongs to the eukaryotic/archaeal RNase P protein component 3 family.</text>
</comment>
<proteinExistence type="inferred from homology"/>
<comment type="caution">
    <text evidence="6">The sequence shown here is derived from an EMBL/GenBank/DDBJ whole genome shotgun (WGS) entry which is preliminary data.</text>
</comment>
<name>A0AAW1L492_SAPOF</name>
<dbReference type="GO" id="GO:0005655">
    <property type="term" value="C:nucleolar ribonuclease P complex"/>
    <property type="evidence" value="ECO:0007669"/>
    <property type="project" value="TreeGrafter"/>
</dbReference>
<gene>
    <name evidence="6" type="ORF">RND81_05G271500</name>
</gene>
<dbReference type="FunFam" id="3.20.20.140:FF:000044">
    <property type="entry name" value="Polymerase/histidinol phosphatase-like protein"/>
    <property type="match status" value="1"/>
</dbReference>
<evidence type="ECO:0000256" key="2">
    <source>
        <dbReference type="ARBA" id="ARBA00007331"/>
    </source>
</evidence>
<dbReference type="Pfam" id="PF01876">
    <property type="entry name" value="RNase_P_p30"/>
    <property type="match status" value="1"/>
</dbReference>
<dbReference type="Gene3D" id="3.20.20.140">
    <property type="entry name" value="Metal-dependent hydrolases"/>
    <property type="match status" value="1"/>
</dbReference>
<evidence type="ECO:0000313" key="6">
    <source>
        <dbReference type="EMBL" id="KAK9727289.1"/>
    </source>
</evidence>
<dbReference type="InterPro" id="IPR016195">
    <property type="entry name" value="Pol/histidinol_Pase-like"/>
</dbReference>
<dbReference type="EMBL" id="JBDFQZ010000005">
    <property type="protein sequence ID" value="KAK9727291.1"/>
    <property type="molecule type" value="Genomic_DNA"/>
</dbReference>
<dbReference type="SUPFAM" id="SSF89550">
    <property type="entry name" value="PHP domain-like"/>
    <property type="match status" value="1"/>
</dbReference>
<evidence type="ECO:0000256" key="1">
    <source>
        <dbReference type="ARBA" id="ARBA00004123"/>
    </source>
</evidence>
<dbReference type="GO" id="GO:0008033">
    <property type="term" value="P:tRNA processing"/>
    <property type="evidence" value="ECO:0007669"/>
    <property type="project" value="UniProtKB-KW"/>
</dbReference>
<dbReference type="AlphaFoldDB" id="A0AAW1L492"/>
<accession>A0AAW1L492</accession>
<evidence type="ECO:0000313" key="7">
    <source>
        <dbReference type="Proteomes" id="UP001443914"/>
    </source>
</evidence>
<keyword evidence="7" id="KW-1185">Reference proteome</keyword>
<evidence type="ECO:0000256" key="5">
    <source>
        <dbReference type="ARBA" id="ARBA00023242"/>
    </source>
</evidence>
<organism evidence="6 7">
    <name type="scientific">Saponaria officinalis</name>
    <name type="common">Common soapwort</name>
    <name type="synonym">Lychnis saponaria</name>
    <dbReference type="NCBI Taxonomy" id="3572"/>
    <lineage>
        <taxon>Eukaryota</taxon>
        <taxon>Viridiplantae</taxon>
        <taxon>Streptophyta</taxon>
        <taxon>Embryophyta</taxon>
        <taxon>Tracheophyta</taxon>
        <taxon>Spermatophyta</taxon>
        <taxon>Magnoliopsida</taxon>
        <taxon>eudicotyledons</taxon>
        <taxon>Gunneridae</taxon>
        <taxon>Pentapetalae</taxon>
        <taxon>Caryophyllales</taxon>
        <taxon>Caryophyllaceae</taxon>
        <taxon>Caryophylleae</taxon>
        <taxon>Saponaria</taxon>
    </lineage>
</organism>
<dbReference type="Proteomes" id="UP001443914">
    <property type="component" value="Unassembled WGS sequence"/>
</dbReference>
<keyword evidence="3" id="KW-0819">tRNA processing</keyword>
<dbReference type="EMBL" id="JBDFQZ010000005">
    <property type="protein sequence ID" value="KAK9727289.1"/>
    <property type="molecule type" value="Genomic_DNA"/>
</dbReference>
<comment type="subcellular location">
    <subcellularLocation>
        <location evidence="1">Nucleus</location>
    </subcellularLocation>
</comment>
<evidence type="ECO:0000256" key="3">
    <source>
        <dbReference type="ARBA" id="ARBA00022694"/>
    </source>
</evidence>